<proteinExistence type="predicted"/>
<organism evidence="1 2">
    <name type="scientific">Glossina palpalis gambiensis</name>
    <dbReference type="NCBI Taxonomy" id="67801"/>
    <lineage>
        <taxon>Eukaryota</taxon>
        <taxon>Metazoa</taxon>
        <taxon>Ecdysozoa</taxon>
        <taxon>Arthropoda</taxon>
        <taxon>Hexapoda</taxon>
        <taxon>Insecta</taxon>
        <taxon>Pterygota</taxon>
        <taxon>Neoptera</taxon>
        <taxon>Endopterygota</taxon>
        <taxon>Diptera</taxon>
        <taxon>Brachycera</taxon>
        <taxon>Muscomorpha</taxon>
        <taxon>Hippoboscoidea</taxon>
        <taxon>Glossinidae</taxon>
        <taxon>Glossina</taxon>
    </lineage>
</organism>
<keyword evidence="2" id="KW-1185">Reference proteome</keyword>
<accession>A0A1B0BFS1</accession>
<dbReference type="AlphaFoldDB" id="A0A1B0BFS1"/>
<dbReference type="Proteomes" id="UP000092460">
    <property type="component" value="Unassembled WGS sequence"/>
</dbReference>
<protein>
    <submittedName>
        <fullName evidence="1">Uncharacterized protein</fullName>
    </submittedName>
</protein>
<sequence length="203" mass="22738">MHLTLAVKPPITLPRGQLQRLSFRPKQYVFDGSVRYFQFSSGFICRKCTNPGISITKVSGPPASNSKIFHCGFSDKRAAKAQPAVPAPTTIKSYACRRVTSLSIYSKDRLFWPSCKNCKNDNKILPSPSVNSRTDAIMQQRFPSTSLTGDDHTALKQIRIRFVLTGPIPPIRSVLLNKSDKLDSLDFLLRRLPIRFGTTLPLE</sequence>
<dbReference type="VEuPathDB" id="VectorBase:GPPI028620"/>
<reference evidence="1" key="2">
    <citation type="submission" date="2020-05" db="UniProtKB">
        <authorList>
            <consortium name="EnsemblMetazoa"/>
        </authorList>
    </citation>
    <scope>IDENTIFICATION</scope>
    <source>
        <strain evidence="1">IAEA</strain>
    </source>
</reference>
<name>A0A1B0BFS1_9MUSC</name>
<dbReference type="EnsemblMetazoa" id="GPPI028620-RA">
    <property type="protein sequence ID" value="GPPI028620-PA"/>
    <property type="gene ID" value="GPPI028620"/>
</dbReference>
<reference evidence="2" key="1">
    <citation type="submission" date="2015-01" db="EMBL/GenBank/DDBJ databases">
        <authorList>
            <person name="Aksoy S."/>
            <person name="Warren W."/>
            <person name="Wilson R.K."/>
        </authorList>
    </citation>
    <scope>NUCLEOTIDE SEQUENCE [LARGE SCALE GENOMIC DNA]</scope>
    <source>
        <strain evidence="2">IAEA</strain>
    </source>
</reference>
<evidence type="ECO:0000313" key="2">
    <source>
        <dbReference type="Proteomes" id="UP000092460"/>
    </source>
</evidence>
<dbReference type="EMBL" id="JXJN01013640">
    <property type="status" value="NOT_ANNOTATED_CDS"/>
    <property type="molecule type" value="Genomic_DNA"/>
</dbReference>
<evidence type="ECO:0000313" key="1">
    <source>
        <dbReference type="EnsemblMetazoa" id="GPPI028620-PA"/>
    </source>
</evidence>